<dbReference type="EMBL" id="JAPEUV010000170">
    <property type="protein sequence ID" value="KAJ4330937.1"/>
    <property type="molecule type" value="Genomic_DNA"/>
</dbReference>
<feature type="domain" description="Methyltransferase" evidence="3">
    <location>
        <begin position="60"/>
        <end position="153"/>
    </location>
</feature>
<dbReference type="GO" id="GO:0032259">
    <property type="term" value="P:methylation"/>
    <property type="evidence" value="ECO:0007669"/>
    <property type="project" value="UniProtKB-KW"/>
</dbReference>
<keyword evidence="5" id="KW-1185">Reference proteome</keyword>
<dbReference type="PANTHER" id="PTHR43861:SF1">
    <property type="entry name" value="TRANS-ACONITATE 2-METHYLTRANSFERASE"/>
    <property type="match status" value="1"/>
</dbReference>
<dbReference type="CDD" id="cd02440">
    <property type="entry name" value="AdoMet_MTases"/>
    <property type="match status" value="1"/>
</dbReference>
<dbReference type="GO" id="GO:0030798">
    <property type="term" value="F:trans-aconitate 2-methyltransferase activity"/>
    <property type="evidence" value="ECO:0007669"/>
    <property type="project" value="InterPro"/>
</dbReference>
<reference evidence="4" key="1">
    <citation type="submission" date="2022-10" db="EMBL/GenBank/DDBJ databases">
        <title>Tapping the CABI collections for fungal endophytes: first genome assemblies for Collariella, Neodidymelliopsis, Ascochyta clinopodiicola, Didymella pomorum, Didymosphaeria variabile, Neocosmospora piperis and Neocucurbitaria cava.</title>
        <authorList>
            <person name="Hill R."/>
        </authorList>
    </citation>
    <scope>NUCLEOTIDE SEQUENCE</scope>
    <source>
        <strain evidence="4">IMI 360193</strain>
    </source>
</reference>
<evidence type="ECO:0000259" key="3">
    <source>
        <dbReference type="Pfam" id="PF13649"/>
    </source>
</evidence>
<comment type="caution">
    <text evidence="4">The sequence shown here is derived from an EMBL/GenBank/DDBJ whole genome shotgun (WGS) entry which is preliminary data.</text>
</comment>
<protein>
    <recommendedName>
        <fullName evidence="3">Methyltransferase domain-containing protein</fullName>
    </recommendedName>
</protein>
<dbReference type="AlphaFoldDB" id="A0A9W8WQV9"/>
<keyword evidence="1" id="KW-0489">Methyltransferase</keyword>
<dbReference type="Pfam" id="PF13649">
    <property type="entry name" value="Methyltransf_25"/>
    <property type="match status" value="1"/>
</dbReference>
<gene>
    <name evidence="4" type="ORF">N0V87_009567</name>
</gene>
<evidence type="ECO:0000256" key="1">
    <source>
        <dbReference type="ARBA" id="ARBA00022603"/>
    </source>
</evidence>
<evidence type="ECO:0000313" key="4">
    <source>
        <dbReference type="EMBL" id="KAJ4330937.1"/>
    </source>
</evidence>
<dbReference type="InterPro" id="IPR041698">
    <property type="entry name" value="Methyltransf_25"/>
</dbReference>
<proteinExistence type="predicted"/>
<dbReference type="OrthoDB" id="66144at2759"/>
<dbReference type="NCBIfam" id="NF002463">
    <property type="entry name" value="PRK01683.1"/>
    <property type="match status" value="1"/>
</dbReference>
<dbReference type="SUPFAM" id="SSF53335">
    <property type="entry name" value="S-adenosyl-L-methionine-dependent methyltransferases"/>
    <property type="match status" value="1"/>
</dbReference>
<evidence type="ECO:0000313" key="5">
    <source>
        <dbReference type="Proteomes" id="UP001140562"/>
    </source>
</evidence>
<dbReference type="InterPro" id="IPR023149">
    <property type="entry name" value="Trans_acon_MeTrfase_C"/>
</dbReference>
<evidence type="ECO:0000256" key="2">
    <source>
        <dbReference type="ARBA" id="ARBA00022679"/>
    </source>
</evidence>
<dbReference type="Gene3D" id="3.40.50.150">
    <property type="entry name" value="Vaccinia Virus protein VP39"/>
    <property type="match status" value="1"/>
</dbReference>
<keyword evidence="2" id="KW-0808">Transferase</keyword>
<dbReference type="InterPro" id="IPR029063">
    <property type="entry name" value="SAM-dependent_MTases_sf"/>
</dbReference>
<dbReference type="PANTHER" id="PTHR43861">
    <property type="entry name" value="TRANS-ACONITATE 2-METHYLTRANSFERASE-RELATED"/>
    <property type="match status" value="1"/>
</dbReference>
<accession>A0A9W8WQV9</accession>
<organism evidence="4 5">
    <name type="scientific">Didymella glomerata</name>
    <dbReference type="NCBI Taxonomy" id="749621"/>
    <lineage>
        <taxon>Eukaryota</taxon>
        <taxon>Fungi</taxon>
        <taxon>Dikarya</taxon>
        <taxon>Ascomycota</taxon>
        <taxon>Pezizomycotina</taxon>
        <taxon>Dothideomycetes</taxon>
        <taxon>Pleosporomycetidae</taxon>
        <taxon>Pleosporales</taxon>
        <taxon>Pleosporineae</taxon>
        <taxon>Didymellaceae</taxon>
        <taxon>Didymella</taxon>
    </lineage>
</organism>
<dbReference type="Gene3D" id="1.10.150.290">
    <property type="entry name" value="S-adenosyl-L-methionine-dependent methyltransferases"/>
    <property type="match status" value="1"/>
</dbReference>
<dbReference type="Proteomes" id="UP001140562">
    <property type="component" value="Unassembled WGS sequence"/>
</dbReference>
<sequence length="298" mass="33733">MISSLNRLIKPSTIRAMATAPSNKDWNATLYLKFGNERTRPVHDAVNQITQYITTSNPRIYDLGCGPGNSTTVLLDAFPGATVTGMDSSHDMISKARAALPDVQFELGDLATFAPKEERKVDLLFSNAVFHWLRSPTRIETLKRLFKTLKPGGVLAIQVPDNYDEPSHSLMRDVAKRKDAPWAQYFKDTRIGDLGDKSRPDLDPIESSHEFYNALAPHAQKVDIWRTTYGHILKDAPAISEWVKGTGLQPYLQRMEDESVKKQYLQEYQERLNEAYPQLVDGKVLLGYPRLFVLAIRK</sequence>
<name>A0A9W8WQV9_9PLEO</name>